<evidence type="ECO:0000259" key="4">
    <source>
        <dbReference type="SMART" id="SM00866"/>
    </source>
</evidence>
<dbReference type="Pfam" id="PF07702">
    <property type="entry name" value="UTRA"/>
    <property type="match status" value="1"/>
</dbReference>
<keyword evidence="3" id="KW-0804">Transcription</keyword>
<dbReference type="Pfam" id="PF00392">
    <property type="entry name" value="GntR"/>
    <property type="match status" value="1"/>
</dbReference>
<dbReference type="Gene3D" id="1.10.10.10">
    <property type="entry name" value="Winged helix-like DNA-binding domain superfamily/Winged helix DNA-binding domain"/>
    <property type="match status" value="1"/>
</dbReference>
<comment type="caution">
    <text evidence="5">The sequence shown here is derived from an EMBL/GenBank/DDBJ whole genome shotgun (WGS) entry which is preliminary data.</text>
</comment>
<dbReference type="PANTHER" id="PTHR44846:SF1">
    <property type="entry name" value="MANNOSYL-D-GLYCERATE TRANSPORT_METABOLISM SYSTEM REPRESSOR MNGR-RELATED"/>
    <property type="match status" value="1"/>
</dbReference>
<dbReference type="InterPro" id="IPR036390">
    <property type="entry name" value="WH_DNA-bd_sf"/>
</dbReference>
<dbReference type="PANTHER" id="PTHR44846">
    <property type="entry name" value="MANNOSYL-D-GLYCERATE TRANSPORT/METABOLISM SYSTEM REPRESSOR MNGR-RELATED"/>
    <property type="match status" value="1"/>
</dbReference>
<dbReference type="InterPro" id="IPR036388">
    <property type="entry name" value="WH-like_DNA-bd_sf"/>
</dbReference>
<dbReference type="GO" id="GO:0045892">
    <property type="term" value="P:negative regulation of DNA-templated transcription"/>
    <property type="evidence" value="ECO:0007669"/>
    <property type="project" value="TreeGrafter"/>
</dbReference>
<dbReference type="Proteomes" id="UP000597444">
    <property type="component" value="Unassembled WGS sequence"/>
</dbReference>
<dbReference type="GO" id="GO:0003700">
    <property type="term" value="F:DNA-binding transcription factor activity"/>
    <property type="evidence" value="ECO:0007669"/>
    <property type="project" value="InterPro"/>
</dbReference>
<dbReference type="InterPro" id="IPR011663">
    <property type="entry name" value="UTRA"/>
</dbReference>
<dbReference type="SUPFAM" id="SSF64288">
    <property type="entry name" value="Chorismate lyase-like"/>
    <property type="match status" value="1"/>
</dbReference>
<accession>A0A8J3IZG5</accession>
<dbReference type="AlphaFoldDB" id="A0A8J3IZG5"/>
<proteinExistence type="predicted"/>
<feature type="domain" description="UbiC transcription regulator-associated" evidence="4">
    <location>
        <begin position="115"/>
        <end position="256"/>
    </location>
</feature>
<evidence type="ECO:0000313" key="5">
    <source>
        <dbReference type="EMBL" id="GHP00820.1"/>
    </source>
</evidence>
<evidence type="ECO:0000256" key="3">
    <source>
        <dbReference type="ARBA" id="ARBA00023163"/>
    </source>
</evidence>
<evidence type="ECO:0000256" key="1">
    <source>
        <dbReference type="ARBA" id="ARBA00023015"/>
    </source>
</evidence>
<evidence type="ECO:0000313" key="6">
    <source>
        <dbReference type="Proteomes" id="UP000597444"/>
    </source>
</evidence>
<sequence>MRGPSPQKILATPPPELRTQSRVTKAILDLREKILTGEYRPGQLLTVKTIKDVYGLNNIETQTALLRLAVEGLVQVQPVRERTGPNNAAINRYFVANFNVRDRMLSTRRGDFVSDVGHAASKDTLELEMQYADEEIASLLELKPGEPVIFHRNLQRRNDTVVAICDSYVPFWFASLMPEMNKPDFDLYQLMRQLGKNPTWCRETVDMVQASSVERELFGLSPDDPSGLFKILRRTFDDQGHPLEIQYLTDRGDVYRLDYSFPLFAEGIPEPFRDK</sequence>
<evidence type="ECO:0000256" key="2">
    <source>
        <dbReference type="ARBA" id="ARBA00023125"/>
    </source>
</evidence>
<dbReference type="InterPro" id="IPR000524">
    <property type="entry name" value="Tscrpt_reg_HTH_GntR"/>
</dbReference>
<dbReference type="SMART" id="SM00866">
    <property type="entry name" value="UTRA"/>
    <property type="match status" value="1"/>
</dbReference>
<dbReference type="Gene3D" id="3.40.1410.10">
    <property type="entry name" value="Chorismate lyase-like"/>
    <property type="match status" value="1"/>
</dbReference>
<dbReference type="RefSeq" id="WP_220211400.1">
    <property type="nucleotide sequence ID" value="NZ_BNJK01000003.1"/>
</dbReference>
<gene>
    <name evidence="5" type="ORF">KSF_108670</name>
</gene>
<organism evidence="5 6">
    <name type="scientific">Reticulibacter mediterranei</name>
    <dbReference type="NCBI Taxonomy" id="2778369"/>
    <lineage>
        <taxon>Bacteria</taxon>
        <taxon>Bacillati</taxon>
        <taxon>Chloroflexota</taxon>
        <taxon>Ktedonobacteria</taxon>
        <taxon>Ktedonobacterales</taxon>
        <taxon>Reticulibacteraceae</taxon>
        <taxon>Reticulibacter</taxon>
    </lineage>
</organism>
<dbReference type="InterPro" id="IPR050679">
    <property type="entry name" value="Bact_HTH_transcr_reg"/>
</dbReference>
<keyword evidence="2" id="KW-0238">DNA-binding</keyword>
<dbReference type="EMBL" id="BNJK01000003">
    <property type="protein sequence ID" value="GHP00820.1"/>
    <property type="molecule type" value="Genomic_DNA"/>
</dbReference>
<protein>
    <recommendedName>
        <fullName evidence="4">UbiC transcription regulator-associated domain-containing protein</fullName>
    </recommendedName>
</protein>
<dbReference type="SUPFAM" id="SSF46785">
    <property type="entry name" value="Winged helix' DNA-binding domain"/>
    <property type="match status" value="1"/>
</dbReference>
<name>A0A8J3IZG5_9CHLR</name>
<reference evidence="5" key="1">
    <citation type="submission" date="2020-10" db="EMBL/GenBank/DDBJ databases">
        <title>Taxonomic study of unclassified bacteria belonging to the class Ktedonobacteria.</title>
        <authorList>
            <person name="Yabe S."/>
            <person name="Wang C.M."/>
            <person name="Zheng Y."/>
            <person name="Sakai Y."/>
            <person name="Cavaletti L."/>
            <person name="Monciardini P."/>
            <person name="Donadio S."/>
        </authorList>
    </citation>
    <scope>NUCLEOTIDE SEQUENCE</scope>
    <source>
        <strain evidence="5">ID150040</strain>
    </source>
</reference>
<keyword evidence="6" id="KW-1185">Reference proteome</keyword>
<keyword evidence="1" id="KW-0805">Transcription regulation</keyword>
<dbReference type="InterPro" id="IPR028978">
    <property type="entry name" value="Chorismate_lyase_/UTRA_dom_sf"/>
</dbReference>
<dbReference type="GO" id="GO:0003677">
    <property type="term" value="F:DNA binding"/>
    <property type="evidence" value="ECO:0007669"/>
    <property type="project" value="UniProtKB-KW"/>
</dbReference>